<evidence type="ECO:0000313" key="3">
    <source>
        <dbReference type="Proteomes" id="UP000323653"/>
    </source>
</evidence>
<gene>
    <name evidence="2" type="ORF">FYC62_01390</name>
</gene>
<dbReference type="AlphaFoldDB" id="A0A5C0VF30"/>
<organism evidence="2 3">
    <name type="scientific">Pedobacter aquae</name>
    <dbReference type="NCBI Taxonomy" id="2605747"/>
    <lineage>
        <taxon>Bacteria</taxon>
        <taxon>Pseudomonadati</taxon>
        <taxon>Bacteroidota</taxon>
        <taxon>Sphingobacteriia</taxon>
        <taxon>Sphingobacteriales</taxon>
        <taxon>Sphingobacteriaceae</taxon>
        <taxon>Pedobacter</taxon>
    </lineage>
</organism>
<dbReference type="SMART" id="SM00530">
    <property type="entry name" value="HTH_XRE"/>
    <property type="match status" value="1"/>
</dbReference>
<dbReference type="Gene3D" id="1.10.260.40">
    <property type="entry name" value="lambda repressor-like DNA-binding domains"/>
    <property type="match status" value="1"/>
</dbReference>
<keyword evidence="3" id="KW-1185">Reference proteome</keyword>
<dbReference type="Pfam" id="PF12844">
    <property type="entry name" value="HTH_19"/>
    <property type="match status" value="1"/>
</dbReference>
<name>A0A5C0VF30_9SPHI</name>
<reference evidence="2 3" key="1">
    <citation type="submission" date="2019-08" db="EMBL/GenBank/DDBJ databases">
        <title>Pedobacter sp. nov., isolated from Han river, South Korea.</title>
        <authorList>
            <person name="Lee D.-H."/>
            <person name="Kim Y.-S."/>
            <person name="Hwang E.-M."/>
            <person name="Le Tran T.C."/>
            <person name="Cha C.-J."/>
        </authorList>
    </citation>
    <scope>NUCLEOTIDE SEQUENCE [LARGE SCALE GENOMIC DNA]</scope>
    <source>
        <strain evidence="2 3">CJ43</strain>
    </source>
</reference>
<dbReference type="InterPro" id="IPR001387">
    <property type="entry name" value="Cro/C1-type_HTH"/>
</dbReference>
<accession>A0A5C0VF30</accession>
<sequence length="121" mass="13966">MKKEIGIITSIFRKESALKQEFMAYKLGLTVNSYANIEKGRTDINTEKLIKISQIFNIKPYQILVLADELLENNTTDWLPQVVRAIIRVAKRNYAIGNNLEDQFIISMDKSVRNASLKTRF</sequence>
<dbReference type="EMBL" id="CP043329">
    <property type="protein sequence ID" value="QEK50472.1"/>
    <property type="molecule type" value="Genomic_DNA"/>
</dbReference>
<dbReference type="Proteomes" id="UP000323653">
    <property type="component" value="Chromosome"/>
</dbReference>
<protein>
    <submittedName>
        <fullName evidence="2">Helix-turn-helix transcriptional regulator</fullName>
    </submittedName>
</protein>
<dbReference type="CDD" id="cd00093">
    <property type="entry name" value="HTH_XRE"/>
    <property type="match status" value="1"/>
</dbReference>
<dbReference type="InterPro" id="IPR010982">
    <property type="entry name" value="Lambda_DNA-bd_dom_sf"/>
</dbReference>
<evidence type="ECO:0000259" key="1">
    <source>
        <dbReference type="PROSITE" id="PS50943"/>
    </source>
</evidence>
<evidence type="ECO:0000313" key="2">
    <source>
        <dbReference type="EMBL" id="QEK50472.1"/>
    </source>
</evidence>
<dbReference type="PROSITE" id="PS50943">
    <property type="entry name" value="HTH_CROC1"/>
    <property type="match status" value="1"/>
</dbReference>
<dbReference type="GO" id="GO:0003677">
    <property type="term" value="F:DNA binding"/>
    <property type="evidence" value="ECO:0007669"/>
    <property type="project" value="InterPro"/>
</dbReference>
<dbReference type="SUPFAM" id="SSF47413">
    <property type="entry name" value="lambda repressor-like DNA-binding domains"/>
    <property type="match status" value="1"/>
</dbReference>
<feature type="domain" description="HTH cro/C1-type" evidence="1">
    <location>
        <begin position="13"/>
        <end position="63"/>
    </location>
</feature>
<proteinExistence type="predicted"/>
<dbReference type="RefSeq" id="WP_149073659.1">
    <property type="nucleotide sequence ID" value="NZ_CP043329.1"/>
</dbReference>
<dbReference type="KEGG" id="pej:FYC62_01390"/>